<comment type="subcellular location">
    <subcellularLocation>
        <location evidence="1">Virion membrane</location>
    </subcellularLocation>
</comment>
<keyword evidence="3" id="KW-0426">Late protein</keyword>
<keyword evidence="4 6" id="KW-1133">Transmembrane helix</keyword>
<feature type="transmembrane region" description="Helical" evidence="6">
    <location>
        <begin position="160"/>
        <end position="180"/>
    </location>
</feature>
<evidence type="ECO:0000256" key="3">
    <source>
        <dbReference type="ARBA" id="ARBA00022921"/>
    </source>
</evidence>
<protein>
    <submittedName>
        <fullName evidence="7">Uncharacterized protein</fullName>
    </submittedName>
</protein>
<accession>A0A9E8NBJ9</accession>
<proteinExistence type="predicted"/>
<gene>
    <name evidence="7" type="ORF">ON006_06665</name>
</gene>
<evidence type="ECO:0000313" key="7">
    <source>
        <dbReference type="EMBL" id="WAC13630.1"/>
    </source>
</evidence>
<keyword evidence="8" id="KW-1185">Reference proteome</keyword>
<evidence type="ECO:0000256" key="6">
    <source>
        <dbReference type="SAM" id="Phobius"/>
    </source>
</evidence>
<organism evidence="7 8">
    <name type="scientific">Dyadobacter pollutisoli</name>
    <dbReference type="NCBI Taxonomy" id="2910158"/>
    <lineage>
        <taxon>Bacteria</taxon>
        <taxon>Pseudomonadati</taxon>
        <taxon>Bacteroidota</taxon>
        <taxon>Cytophagia</taxon>
        <taxon>Cytophagales</taxon>
        <taxon>Spirosomataceae</taxon>
        <taxon>Dyadobacter</taxon>
    </lineage>
</organism>
<evidence type="ECO:0000256" key="5">
    <source>
        <dbReference type="ARBA" id="ARBA00023136"/>
    </source>
</evidence>
<keyword evidence="5 6" id="KW-0472">Membrane</keyword>
<dbReference type="Proteomes" id="UP001164653">
    <property type="component" value="Chromosome"/>
</dbReference>
<feature type="transmembrane region" description="Helical" evidence="6">
    <location>
        <begin position="119"/>
        <end position="140"/>
    </location>
</feature>
<dbReference type="AlphaFoldDB" id="A0A9E8NBJ9"/>
<evidence type="ECO:0000256" key="1">
    <source>
        <dbReference type="ARBA" id="ARBA00004182"/>
    </source>
</evidence>
<dbReference type="Pfam" id="PF04713">
    <property type="entry name" value="Pox_I5"/>
    <property type="match status" value="1"/>
</dbReference>
<dbReference type="EMBL" id="CP112998">
    <property type="protein sequence ID" value="WAC13630.1"/>
    <property type="molecule type" value="Genomic_DNA"/>
</dbReference>
<evidence type="ECO:0000256" key="2">
    <source>
        <dbReference type="ARBA" id="ARBA00022692"/>
    </source>
</evidence>
<evidence type="ECO:0000256" key="4">
    <source>
        <dbReference type="ARBA" id="ARBA00022989"/>
    </source>
</evidence>
<reference evidence="7" key="1">
    <citation type="submission" date="2022-11" db="EMBL/GenBank/DDBJ databases">
        <title>Dyadobacter pollutisoli sp. nov., isolated from plastic dumped soil.</title>
        <authorList>
            <person name="Kim J.M."/>
            <person name="Kim K.R."/>
            <person name="Lee J.K."/>
            <person name="Hao L."/>
            <person name="Jeon C.O."/>
        </authorList>
    </citation>
    <scope>NUCLEOTIDE SEQUENCE</scope>
    <source>
        <strain evidence="7">U1</strain>
    </source>
</reference>
<keyword evidence="2 6" id="KW-0812">Transmembrane</keyword>
<evidence type="ECO:0000313" key="8">
    <source>
        <dbReference type="Proteomes" id="UP001164653"/>
    </source>
</evidence>
<dbReference type="InterPro" id="IPR006803">
    <property type="entry name" value="Poxvirus_I5"/>
</dbReference>
<dbReference type="RefSeq" id="WP_244819262.1">
    <property type="nucleotide sequence ID" value="NZ_CP112998.1"/>
</dbReference>
<sequence>MKIPRLRDIKKVAEETESYVSQPTSDYTLLDSKIKELVQVIEQTNVDIDHSRACEQRIADAFKRSAITQKQIAPFQALDQDNNLSREELLEGLEKLLAENKIDSKMANRLPRRHFLQKGVLFLLAVLLIVFGFAMIIMPAPPDFEILTVFYFNANDGVTVMDLVSLLIIFGGVLLFVLNFNKK</sequence>
<name>A0A9E8NBJ9_9BACT</name>
<dbReference type="KEGG" id="dpf:ON006_06665"/>